<dbReference type="InterPro" id="IPR026591">
    <property type="entry name" value="Sirtuin_cat_small_dom_sf"/>
</dbReference>
<feature type="domain" description="Deacetylase sirtuin-type" evidence="3">
    <location>
        <begin position="4"/>
        <end position="282"/>
    </location>
</feature>
<dbReference type="InterPro" id="IPR003000">
    <property type="entry name" value="Sirtuin"/>
</dbReference>
<dbReference type="Gene3D" id="3.40.50.1220">
    <property type="entry name" value="TPP-binding domain"/>
    <property type="match status" value="1"/>
</dbReference>
<dbReference type="InterPro" id="IPR029035">
    <property type="entry name" value="DHS-like_NAD/FAD-binding_dom"/>
</dbReference>
<proteinExistence type="predicted"/>
<gene>
    <name evidence="4" type="ORF">UFOPK1931_00096</name>
</gene>
<evidence type="ECO:0000313" key="4">
    <source>
        <dbReference type="EMBL" id="CAB4614665.1"/>
    </source>
</evidence>
<evidence type="ECO:0000259" key="3">
    <source>
        <dbReference type="PROSITE" id="PS50305"/>
    </source>
</evidence>
<dbReference type="Pfam" id="PF02146">
    <property type="entry name" value="SIR2"/>
    <property type="match status" value="1"/>
</dbReference>
<dbReference type="SUPFAM" id="SSF52467">
    <property type="entry name" value="DHS-like NAD/FAD-binding domain"/>
    <property type="match status" value="1"/>
</dbReference>
<dbReference type="PROSITE" id="PS50305">
    <property type="entry name" value="SIRTUIN"/>
    <property type="match status" value="1"/>
</dbReference>
<dbReference type="NCBIfam" id="NF003738">
    <property type="entry name" value="PRK05333.1"/>
    <property type="match status" value="1"/>
</dbReference>
<dbReference type="InterPro" id="IPR026590">
    <property type="entry name" value="Ssirtuin_cat_dom"/>
</dbReference>
<evidence type="ECO:0000256" key="2">
    <source>
        <dbReference type="ARBA" id="ARBA00023027"/>
    </source>
</evidence>
<dbReference type="Gene3D" id="3.30.1600.10">
    <property type="entry name" value="SIR2/SIRT2 'Small Domain"/>
    <property type="match status" value="1"/>
</dbReference>
<dbReference type="InterPro" id="IPR050134">
    <property type="entry name" value="NAD-dep_sirtuin_deacylases"/>
</dbReference>
<dbReference type="AlphaFoldDB" id="A0A6J6HT57"/>
<keyword evidence="2" id="KW-0520">NAD</keyword>
<dbReference type="GO" id="GO:0070403">
    <property type="term" value="F:NAD+ binding"/>
    <property type="evidence" value="ECO:0007669"/>
    <property type="project" value="InterPro"/>
</dbReference>
<organism evidence="4">
    <name type="scientific">freshwater metagenome</name>
    <dbReference type="NCBI Taxonomy" id="449393"/>
    <lineage>
        <taxon>unclassified sequences</taxon>
        <taxon>metagenomes</taxon>
        <taxon>ecological metagenomes</taxon>
    </lineage>
</organism>
<dbReference type="PANTHER" id="PTHR11085">
    <property type="entry name" value="NAD-DEPENDENT PROTEIN DEACYLASE SIRTUIN-5, MITOCHONDRIAL-RELATED"/>
    <property type="match status" value="1"/>
</dbReference>
<evidence type="ECO:0000256" key="1">
    <source>
        <dbReference type="ARBA" id="ARBA00022679"/>
    </source>
</evidence>
<keyword evidence="1" id="KW-0808">Transferase</keyword>
<name>A0A6J6HT57_9ZZZZ</name>
<reference evidence="4" key="1">
    <citation type="submission" date="2020-05" db="EMBL/GenBank/DDBJ databases">
        <authorList>
            <person name="Chiriac C."/>
            <person name="Salcher M."/>
            <person name="Ghai R."/>
            <person name="Kavagutti S V."/>
        </authorList>
    </citation>
    <scope>NUCLEOTIDE SEQUENCE</scope>
</reference>
<dbReference type="GO" id="GO:0017136">
    <property type="term" value="F:histone deacetylase activity, NAD-dependent"/>
    <property type="evidence" value="ECO:0007669"/>
    <property type="project" value="TreeGrafter"/>
</dbReference>
<protein>
    <submittedName>
        <fullName evidence="4">Unannotated protein</fullName>
    </submittedName>
</protein>
<dbReference type="PANTHER" id="PTHR11085:SF10">
    <property type="entry name" value="NAD-DEPENDENT PROTEIN DEACYLASE SIRTUIN-5, MITOCHONDRIAL-RELATED"/>
    <property type="match status" value="1"/>
</dbReference>
<dbReference type="EMBL" id="CAEZVE010000007">
    <property type="protein sequence ID" value="CAB4614665.1"/>
    <property type="molecule type" value="Genomic_DNA"/>
</dbReference>
<sequence length="282" mass="30322">MPNIDSNPSTLSEAARFGIDYAREQLAGKSILVLTGAGVSTESGIPDYRGEGKTERHPMTFDAFMGSEQARARYWARSYVGWSVIANAKPNGSHFALAQAESLGRISHIITQNVDSLHQQAGSKKITELHGRLDKVVCMSCRGLIDRSKMDVLIEQLNPGIQKDVSVEFTPDGDAEVEASASFRIPECPSCFGILKPDVVFFGESVPTERVVSTMEQLERSDALLVAGSSLTVNSGMRFARAASKAGKPIVIVNVGPTKADDIAIAKIEAPTSVALEELLID</sequence>
<accession>A0A6J6HT57</accession>